<comment type="cofactor">
    <cofactor evidence="1">
        <name>FAD</name>
        <dbReference type="ChEBI" id="CHEBI:57692"/>
    </cofactor>
</comment>
<keyword evidence="4 8" id="KW-0732">Signal</keyword>
<proteinExistence type="inferred from homology"/>
<keyword evidence="3" id="KW-0285">Flavoprotein</keyword>
<dbReference type="OrthoDB" id="437369at2759"/>
<evidence type="ECO:0000313" key="10">
    <source>
        <dbReference type="EMBL" id="PRP86811.1"/>
    </source>
</evidence>
<dbReference type="Pfam" id="PF07156">
    <property type="entry name" value="Prenylcys_lyase"/>
    <property type="match status" value="1"/>
</dbReference>
<evidence type="ECO:0000256" key="3">
    <source>
        <dbReference type="ARBA" id="ARBA00022630"/>
    </source>
</evidence>
<dbReference type="InterPro" id="IPR036188">
    <property type="entry name" value="FAD/NAD-bd_sf"/>
</dbReference>
<dbReference type="InterPro" id="IPR017046">
    <property type="entry name" value="Prenylcysteine_Oxase1"/>
</dbReference>
<dbReference type="GO" id="GO:0030327">
    <property type="term" value="P:prenylated protein catabolic process"/>
    <property type="evidence" value="ECO:0007669"/>
    <property type="project" value="TreeGrafter"/>
</dbReference>
<keyword evidence="7" id="KW-0325">Glycoprotein</keyword>
<comment type="similarity">
    <text evidence="2">Belongs to the prenylcysteine oxidase family.</text>
</comment>
<sequence>MKMKWHIVGIMREITSALALLCLLVCVTGYDDVCIHDLSQATVPKRIAIIGTGAGGSSAAHYLNQLLVKDGSFADIILFEKEARVGGRNHHKSYAGLDSQVEIGGSVYHLQNYNIRNFTRAANFTERKISEEGELGIWNGEEFVFQTSSWSPITIAKVLWRYGLSPMKVRNLAVDAKNRFLRIYEHMNGKRQDGLMPAFDRPRDIFEIMDLESLSRVSFEEHLRQLGEDISRTFLDEFATVVTKINYGQNTNISALAGFLCFIGSGNEIVSVREGIASVWENVVKETSAIVRTDTMVNKIRRIENEGASKYIVEYDGKADTFDVVVIATPLEFSGIDIEEGVLPVEARFQRKYQVTHVTLVEGELDPTYFGHREGDLLPDTIGSVDGKGIPWRSVSIKGRSKGGQHVYKIFSGEEMKEEHLEKMFSKRSDTFHYRWDAYPVLTPNDREAPPFRLHPGLYYVNGMENYASVIEGESIAGQNVAHLIYNDLMKAAASK</sequence>
<evidence type="ECO:0000256" key="5">
    <source>
        <dbReference type="ARBA" id="ARBA00022827"/>
    </source>
</evidence>
<reference evidence="10 11" key="1">
    <citation type="journal article" date="2018" name="Genome Biol. Evol.">
        <title>Multiple Roots of Fruiting Body Formation in Amoebozoa.</title>
        <authorList>
            <person name="Hillmann F."/>
            <person name="Forbes G."/>
            <person name="Novohradska S."/>
            <person name="Ferling I."/>
            <person name="Riege K."/>
            <person name="Groth M."/>
            <person name="Westermann M."/>
            <person name="Marz M."/>
            <person name="Spaller T."/>
            <person name="Winckler T."/>
            <person name="Schaap P."/>
            <person name="Glockner G."/>
        </authorList>
    </citation>
    <scope>NUCLEOTIDE SEQUENCE [LARGE SCALE GENOMIC DNA]</scope>
    <source>
        <strain evidence="10 11">Jena</strain>
    </source>
</reference>
<evidence type="ECO:0000256" key="4">
    <source>
        <dbReference type="ARBA" id="ARBA00022729"/>
    </source>
</evidence>
<feature type="signal peptide" evidence="8">
    <location>
        <begin position="1"/>
        <end position="29"/>
    </location>
</feature>
<feature type="domain" description="Prenylcysteine lyase" evidence="9">
    <location>
        <begin position="145"/>
        <end position="491"/>
    </location>
</feature>
<keyword evidence="6" id="KW-0560">Oxidoreductase</keyword>
<gene>
    <name evidence="10" type="ORF">PROFUN_05028</name>
</gene>
<dbReference type="STRING" id="1890364.A0A2P6NS77"/>
<dbReference type="AlphaFoldDB" id="A0A2P6NS77"/>
<dbReference type="PANTHER" id="PTHR15944:SF0">
    <property type="entry name" value="PRENYLCYSTEINE LYASE DOMAIN-CONTAINING PROTEIN"/>
    <property type="match status" value="1"/>
</dbReference>
<evidence type="ECO:0000256" key="1">
    <source>
        <dbReference type="ARBA" id="ARBA00001974"/>
    </source>
</evidence>
<evidence type="ECO:0000313" key="11">
    <source>
        <dbReference type="Proteomes" id="UP000241769"/>
    </source>
</evidence>
<dbReference type="EMBL" id="MDYQ01000026">
    <property type="protein sequence ID" value="PRP86811.1"/>
    <property type="molecule type" value="Genomic_DNA"/>
</dbReference>
<dbReference type="InParanoid" id="A0A2P6NS77"/>
<keyword evidence="5" id="KW-0274">FAD</keyword>
<dbReference type="GO" id="GO:0001735">
    <property type="term" value="F:prenylcysteine oxidase activity"/>
    <property type="evidence" value="ECO:0007669"/>
    <property type="project" value="InterPro"/>
</dbReference>
<evidence type="ECO:0000259" key="9">
    <source>
        <dbReference type="Pfam" id="PF07156"/>
    </source>
</evidence>
<dbReference type="Proteomes" id="UP000241769">
    <property type="component" value="Unassembled WGS sequence"/>
</dbReference>
<dbReference type="PANTHER" id="PTHR15944">
    <property type="entry name" value="FARNESYLCYSTEINE LYASE"/>
    <property type="match status" value="1"/>
</dbReference>
<dbReference type="FunCoup" id="A0A2P6NS77">
    <property type="interactions" value="149"/>
</dbReference>
<evidence type="ECO:0000256" key="8">
    <source>
        <dbReference type="SAM" id="SignalP"/>
    </source>
</evidence>
<dbReference type="GO" id="GO:0030328">
    <property type="term" value="P:prenylcysteine catabolic process"/>
    <property type="evidence" value="ECO:0007669"/>
    <property type="project" value="InterPro"/>
</dbReference>
<dbReference type="Gene3D" id="3.90.660.20">
    <property type="entry name" value="Protoporphyrinogen oxidase, mitochondrial, domain 2"/>
    <property type="match status" value="1"/>
</dbReference>
<protein>
    <submittedName>
        <fullName evidence="10">Prenylcysteine oxidase</fullName>
    </submittedName>
</protein>
<evidence type="ECO:0000256" key="6">
    <source>
        <dbReference type="ARBA" id="ARBA00023002"/>
    </source>
</evidence>
<evidence type="ECO:0000256" key="7">
    <source>
        <dbReference type="ARBA" id="ARBA00023180"/>
    </source>
</evidence>
<dbReference type="InterPro" id="IPR010795">
    <property type="entry name" value="Prenylcys_lyase"/>
</dbReference>
<organism evidence="10 11">
    <name type="scientific">Planoprotostelium fungivorum</name>
    <dbReference type="NCBI Taxonomy" id="1890364"/>
    <lineage>
        <taxon>Eukaryota</taxon>
        <taxon>Amoebozoa</taxon>
        <taxon>Evosea</taxon>
        <taxon>Variosea</taxon>
        <taxon>Cavosteliida</taxon>
        <taxon>Cavosteliaceae</taxon>
        <taxon>Planoprotostelium</taxon>
    </lineage>
</organism>
<evidence type="ECO:0000256" key="2">
    <source>
        <dbReference type="ARBA" id="ARBA00009967"/>
    </source>
</evidence>
<dbReference type="Pfam" id="PF13450">
    <property type="entry name" value="NAD_binding_8"/>
    <property type="match status" value="1"/>
</dbReference>
<name>A0A2P6NS77_9EUKA</name>
<dbReference type="Gene3D" id="3.50.50.60">
    <property type="entry name" value="FAD/NAD(P)-binding domain"/>
    <property type="match status" value="2"/>
</dbReference>
<keyword evidence="11" id="KW-1185">Reference proteome</keyword>
<feature type="chain" id="PRO_5015107004" evidence="8">
    <location>
        <begin position="30"/>
        <end position="496"/>
    </location>
</feature>
<comment type="caution">
    <text evidence="10">The sequence shown here is derived from an EMBL/GenBank/DDBJ whole genome shotgun (WGS) entry which is preliminary data.</text>
</comment>
<accession>A0A2P6NS77</accession>
<dbReference type="SUPFAM" id="SSF51905">
    <property type="entry name" value="FAD/NAD(P)-binding domain"/>
    <property type="match status" value="1"/>
</dbReference>